<dbReference type="InterPro" id="IPR013655">
    <property type="entry name" value="PAS_fold_3"/>
</dbReference>
<sequence>MLVEDNPADTRLVREALAEHPVFTFQVAHFQRIDEALKFLERDVVDVALLDYLPGSDDVGGLAQIVAAAPNLPIVMLTGVEDDATGLRMMQEGAQDYLVKGTVNAAMLVRTIRQAIERKGMSDRVRDSEERFTLAAAGSGDGIWDWQMATDHLFLSPRAGTIIGLTEGESVLSMEAFTRRIHLDDVGRFGDALAAHLKGGTADFRQQARVMVPNEGARWLLMRGLGEPHANGRGRRMAGSITDLSNLDAYYDPFTGLPNRTLLIDRLRSVMKRRPMAGRSSALLLVTLSRYDAVVETMGQVAGDALMTGAARLIEVSARPGDMVARTGVRELAVVLDGIAGADEAMAIAGRACHNLLAPILIDGEGVVPAMRMGVVVTSAAYSDPEAVMHDATAALDTDISEQPYCVFNLEMRERAAERLRIEAALRRAIERDALKLVYQPIVALESGALRGFEALLRWHDPAVGEVPPTVFIPIAENLGLIREIGSWVLRTACCQVVAWRAAGLIAEDSDFTVSVNISGRQLDDAEAIDHLMAVIAETGVPPRHLTLELTESALFANPERAREALMAIKLQGVSLAMDDFGTGYSSLSYLGRFPFDKLKIDRSFVNTIAAGVASPLLKGMLSLCREIGLRVVAEGVETEEQRDVLANLRCQDAQGWLFGRPLELGQAEALLVGMADRPPRNAGGPGIAVPSPDATDERLPIDGVQRRDAVIVAAEIVGYGRMMAHDEGGALYVLADVRRVIDPMIVAYRGRILGIAGESYLLEFDTAADAVSWALALQRAMGERNAEQPEERRMELRVGIGRGSIVVRGYDVSGGGFNIATGLEALAPPGGVCVSDAVYDSTAGSLHLQYEDLGPQQVKNNGEPVRAYRASVAVPA</sequence>
<dbReference type="CDD" id="cd01948">
    <property type="entry name" value="EAL"/>
    <property type="match status" value="1"/>
</dbReference>
<dbReference type="SUPFAM" id="SSF55073">
    <property type="entry name" value="Nucleotide cyclase"/>
    <property type="match status" value="2"/>
</dbReference>
<dbReference type="CDD" id="cd00156">
    <property type="entry name" value="REC"/>
    <property type="match status" value="1"/>
</dbReference>
<dbReference type="PROSITE" id="PS50887">
    <property type="entry name" value="GGDEF"/>
    <property type="match status" value="1"/>
</dbReference>
<dbReference type="Gene3D" id="3.40.50.2300">
    <property type="match status" value="1"/>
</dbReference>
<gene>
    <name evidence="6" type="ORF">Q8A70_10860</name>
</gene>
<dbReference type="PANTHER" id="PTHR33121:SF70">
    <property type="entry name" value="SIGNALING PROTEIN YKOW"/>
    <property type="match status" value="1"/>
</dbReference>
<dbReference type="SUPFAM" id="SSF55785">
    <property type="entry name" value="PYP-like sensor domain (PAS domain)"/>
    <property type="match status" value="1"/>
</dbReference>
<dbReference type="Gene3D" id="3.30.450.20">
    <property type="entry name" value="PAS domain"/>
    <property type="match status" value="1"/>
</dbReference>
<dbReference type="PANTHER" id="PTHR33121">
    <property type="entry name" value="CYCLIC DI-GMP PHOSPHODIESTERASE PDEF"/>
    <property type="match status" value="1"/>
</dbReference>
<reference evidence="7" key="1">
    <citation type="submission" date="2023-08" db="EMBL/GenBank/DDBJ databases">
        <title>Rhodospirillaceae gen. nov., a novel taxon isolated from the Yangtze River Yuezi River estuary sludge.</title>
        <authorList>
            <person name="Ruan L."/>
        </authorList>
    </citation>
    <scope>NUCLEOTIDE SEQUENCE [LARGE SCALE GENOMIC DNA]</scope>
    <source>
        <strain evidence="7">R-7</strain>
    </source>
</reference>
<name>A0ABU0YKC6_9PROT</name>
<dbReference type="RefSeq" id="WP_379955615.1">
    <property type="nucleotide sequence ID" value="NZ_JAUYVI010000003.1"/>
</dbReference>
<dbReference type="CDD" id="cd01949">
    <property type="entry name" value="GGDEF"/>
    <property type="match status" value="1"/>
</dbReference>
<evidence type="ECO:0000313" key="7">
    <source>
        <dbReference type="Proteomes" id="UP001230156"/>
    </source>
</evidence>
<dbReference type="InterPro" id="IPR001789">
    <property type="entry name" value="Sig_transdc_resp-reg_receiver"/>
</dbReference>
<dbReference type="PROSITE" id="PS50125">
    <property type="entry name" value="GUANYLATE_CYCLASE_2"/>
    <property type="match status" value="1"/>
</dbReference>
<dbReference type="InterPro" id="IPR035965">
    <property type="entry name" value="PAS-like_dom_sf"/>
</dbReference>
<dbReference type="CDD" id="cd07302">
    <property type="entry name" value="CHD"/>
    <property type="match status" value="1"/>
</dbReference>
<feature type="modified residue" description="4-aspartylphosphate" evidence="1">
    <location>
        <position position="51"/>
    </location>
</feature>
<protein>
    <submittedName>
        <fullName evidence="6">EAL domain-containing protein</fullName>
    </submittedName>
</protein>
<dbReference type="PROSITE" id="PS50110">
    <property type="entry name" value="RESPONSE_REGULATORY"/>
    <property type="match status" value="1"/>
</dbReference>
<dbReference type="PROSITE" id="PS50883">
    <property type="entry name" value="EAL"/>
    <property type="match status" value="1"/>
</dbReference>
<feature type="domain" description="GGDEF" evidence="5">
    <location>
        <begin position="279"/>
        <end position="410"/>
    </location>
</feature>
<keyword evidence="7" id="KW-1185">Reference proteome</keyword>
<dbReference type="InterPro" id="IPR029787">
    <property type="entry name" value="Nucleotide_cyclase"/>
</dbReference>
<dbReference type="SMART" id="SM00267">
    <property type="entry name" value="GGDEF"/>
    <property type="match status" value="1"/>
</dbReference>
<dbReference type="Proteomes" id="UP001230156">
    <property type="component" value="Unassembled WGS sequence"/>
</dbReference>
<dbReference type="EMBL" id="JAUYVI010000003">
    <property type="protein sequence ID" value="MDQ7248169.1"/>
    <property type="molecule type" value="Genomic_DNA"/>
</dbReference>
<proteinExistence type="predicted"/>
<evidence type="ECO:0000259" key="3">
    <source>
        <dbReference type="PROSITE" id="PS50125"/>
    </source>
</evidence>
<evidence type="ECO:0000259" key="5">
    <source>
        <dbReference type="PROSITE" id="PS50887"/>
    </source>
</evidence>
<dbReference type="Pfam" id="PF00211">
    <property type="entry name" value="Guanylate_cyc"/>
    <property type="match status" value="1"/>
</dbReference>
<dbReference type="Pfam" id="PF00990">
    <property type="entry name" value="GGDEF"/>
    <property type="match status" value="1"/>
</dbReference>
<dbReference type="Gene3D" id="3.20.20.450">
    <property type="entry name" value="EAL domain"/>
    <property type="match status" value="1"/>
</dbReference>
<dbReference type="SUPFAM" id="SSF52172">
    <property type="entry name" value="CheY-like"/>
    <property type="match status" value="1"/>
</dbReference>
<dbReference type="SUPFAM" id="SSF141868">
    <property type="entry name" value="EAL domain-like"/>
    <property type="match status" value="1"/>
</dbReference>
<dbReference type="Gene3D" id="3.30.70.270">
    <property type="match status" value="1"/>
</dbReference>
<evidence type="ECO:0000259" key="4">
    <source>
        <dbReference type="PROSITE" id="PS50883"/>
    </source>
</evidence>
<comment type="caution">
    <text evidence="6">The sequence shown here is derived from an EMBL/GenBank/DDBJ whole genome shotgun (WGS) entry which is preliminary data.</text>
</comment>
<dbReference type="InterPro" id="IPR035919">
    <property type="entry name" value="EAL_sf"/>
</dbReference>
<dbReference type="InterPro" id="IPR043128">
    <property type="entry name" value="Rev_trsase/Diguanyl_cyclase"/>
</dbReference>
<dbReference type="Pfam" id="PF08447">
    <property type="entry name" value="PAS_3"/>
    <property type="match status" value="1"/>
</dbReference>
<dbReference type="Pfam" id="PF00072">
    <property type="entry name" value="Response_reg"/>
    <property type="match status" value="1"/>
</dbReference>
<evidence type="ECO:0000259" key="2">
    <source>
        <dbReference type="PROSITE" id="PS50110"/>
    </source>
</evidence>
<dbReference type="InterPro" id="IPR000160">
    <property type="entry name" value="GGDEF_dom"/>
</dbReference>
<feature type="domain" description="Guanylate cyclase" evidence="3">
    <location>
        <begin position="711"/>
        <end position="825"/>
    </location>
</feature>
<dbReference type="Gene3D" id="3.30.70.1230">
    <property type="entry name" value="Nucleotide cyclase"/>
    <property type="match status" value="1"/>
</dbReference>
<feature type="domain" description="EAL" evidence="4">
    <location>
        <begin position="419"/>
        <end position="676"/>
    </location>
</feature>
<dbReference type="InterPro" id="IPR011006">
    <property type="entry name" value="CheY-like_superfamily"/>
</dbReference>
<evidence type="ECO:0000256" key="1">
    <source>
        <dbReference type="PROSITE-ProRule" id="PRU00169"/>
    </source>
</evidence>
<dbReference type="InterPro" id="IPR001633">
    <property type="entry name" value="EAL_dom"/>
</dbReference>
<accession>A0ABU0YKC6</accession>
<dbReference type="SMART" id="SM00448">
    <property type="entry name" value="REC"/>
    <property type="match status" value="1"/>
</dbReference>
<dbReference type="Pfam" id="PF00563">
    <property type="entry name" value="EAL"/>
    <property type="match status" value="1"/>
</dbReference>
<dbReference type="SMART" id="SM00052">
    <property type="entry name" value="EAL"/>
    <property type="match status" value="1"/>
</dbReference>
<feature type="domain" description="Response regulatory" evidence="2">
    <location>
        <begin position="1"/>
        <end position="115"/>
    </location>
</feature>
<organism evidence="6 7">
    <name type="scientific">Dongia sedimenti</name>
    <dbReference type="NCBI Taxonomy" id="3064282"/>
    <lineage>
        <taxon>Bacteria</taxon>
        <taxon>Pseudomonadati</taxon>
        <taxon>Pseudomonadota</taxon>
        <taxon>Alphaproteobacteria</taxon>
        <taxon>Rhodospirillales</taxon>
        <taxon>Dongiaceae</taxon>
        <taxon>Dongia</taxon>
    </lineage>
</organism>
<evidence type="ECO:0000313" key="6">
    <source>
        <dbReference type="EMBL" id="MDQ7248169.1"/>
    </source>
</evidence>
<dbReference type="NCBIfam" id="TIGR00254">
    <property type="entry name" value="GGDEF"/>
    <property type="match status" value="1"/>
</dbReference>
<keyword evidence="1" id="KW-0597">Phosphoprotein</keyword>
<dbReference type="InterPro" id="IPR001054">
    <property type="entry name" value="A/G_cyclase"/>
</dbReference>
<dbReference type="InterPro" id="IPR050706">
    <property type="entry name" value="Cyclic-di-GMP_PDE-like"/>
</dbReference>